<dbReference type="InterPro" id="IPR021848">
    <property type="entry name" value="HODM_asu-like"/>
</dbReference>
<evidence type="ECO:0000256" key="9">
    <source>
        <dbReference type="ARBA" id="ARBA00023136"/>
    </source>
</evidence>
<name>A0ABR1XH77_9PEZI</name>
<feature type="transmembrane region" description="Helical" evidence="10">
    <location>
        <begin position="367"/>
        <end position="386"/>
    </location>
</feature>
<comment type="subcellular location">
    <subcellularLocation>
        <location evidence="1 10">Endoplasmic reticulum membrane</location>
        <topology evidence="1 10">Multi-pass membrane protein</topology>
    </subcellularLocation>
</comment>
<accession>A0ABR1XH77</accession>
<gene>
    <name evidence="11" type="ORF">IWX90DRAFT_468253</name>
</gene>
<comment type="similarity">
    <text evidence="3 10">Belongs to the glycosyltransferase 22 family.</text>
</comment>
<keyword evidence="8 10" id="KW-1133">Transmembrane helix</keyword>
<keyword evidence="9 10" id="KW-0472">Membrane</keyword>
<dbReference type="Pfam" id="PF03901">
    <property type="entry name" value="Glyco_transf_22"/>
    <property type="match status" value="1"/>
</dbReference>
<evidence type="ECO:0000256" key="4">
    <source>
        <dbReference type="ARBA" id="ARBA00022676"/>
    </source>
</evidence>
<comment type="pathway">
    <text evidence="2">Protein modification; protein glycosylation.</text>
</comment>
<dbReference type="EMBL" id="JBBWUH010000011">
    <property type="protein sequence ID" value="KAK8154685.1"/>
    <property type="molecule type" value="Genomic_DNA"/>
</dbReference>
<keyword evidence="4 10" id="KW-0328">Glycosyltransferase</keyword>
<evidence type="ECO:0000256" key="1">
    <source>
        <dbReference type="ARBA" id="ARBA00004477"/>
    </source>
</evidence>
<keyword evidence="5" id="KW-0808">Transferase</keyword>
<dbReference type="EC" id="2.4.1.-" evidence="10"/>
<dbReference type="InterPro" id="IPR005599">
    <property type="entry name" value="GPI_mannosylTrfase"/>
</dbReference>
<dbReference type="Pfam" id="PF11927">
    <property type="entry name" value="HODM_asu-like"/>
    <property type="match status" value="1"/>
</dbReference>
<comment type="caution">
    <text evidence="11">The sequence shown here is derived from an EMBL/GenBank/DDBJ whole genome shotgun (WGS) entry which is preliminary data.</text>
</comment>
<evidence type="ECO:0000256" key="8">
    <source>
        <dbReference type="ARBA" id="ARBA00022989"/>
    </source>
</evidence>
<evidence type="ECO:0000313" key="12">
    <source>
        <dbReference type="Proteomes" id="UP001456524"/>
    </source>
</evidence>
<sequence>MPMRPKLSLSPMTAVQAPLQSAEVYRSPSGVQLYAKTSTTAEPFAMPPKEAPKGKKSLTKIRQPPDFNPVVAFYIFSATHLLSALYAPIQDCDEIFNYFEPSHYLNHGYGLQTWEYSPDYAIRSWTYAGLHALTAGVARIYPGTNKTTQFYFLRCMLAFLCASCETRLFSTIARTLNPRIAVFFLIAVVFSPGMFHASTAYLPSSFTMYTSMLGLSAFMDWRGGLRTASGITWFGIGAILGWPFSGVLILPFIVEEMILAAVTKSTSETYQRFVYGFFRSLLVLGFGVAVDSFFYRKLVCVPLNIVWYNVFSGPGRGPEIYGVEPWHFYIRNLALNFNVWFVLAVFALPLLVGNYLLRRQSVPKQNILRGVVFTSPFYLWLAIFTLQPHKEERFMYPAYPFLAVNSAIALHVVLAHLGSTDPKDILSKIPAKIKLGLAGALVFGAINVGIWRALGMVTAYSAPLKVYEPLWQNASAGDTVCLGKEWYRFPSSFFLPKGVRAKFVKSAFTGLLPGEFSEASGFGFFPGAWLIPAGMNDENREDPGKHTEVERCTFIVDSALPSWTPSELEPNYIADTANWEALKCEKFLDAAQTSTLGRLGWVPDLPIIPEKYRRRWGDYCLLHGPPIFDSTRRGGLFIAGQSSDPGNCCCLLFQRGDTRGNRFLAHHNWAILENKRATRLPFHVLAFSIPLHHGSSQAPPPPSLRLAPSFHDAVVLNPKSVVYGLLALATLLWGAGVLYLYSFQLSIPGPPQLFASIGANADEALRAVWIPSDFKRPAANPYPNWSLTETKPLPYRPFRYGPKYNITMGLRSLQWDDWIELDNHYLKYHATKAKRLAERGSKCYHTAPEAWDGAVELLEELCSYLPQRYPTLFERTPTGMRNLSTGEDVNCVERPLKEDPMALCARQVQDDLAIMFERPDGQYYLLAGAILLAGFWRLEDKLGMPLSEIHTSGNVPGYKEKLEKGMMNFFRRVQPDGPVVRNNYFIQVDDDLAWSNSIGDEDGPEGSVGWFTAEKNKAIEHHWFRSERQSLRRLPRSGGVVFTIRTYFHPITEIANELYVPGRLASAIRSWDQTTQVYKGRDRYEQVLLEYLDNKHAEQVANGLDLSREEDVRSYPY</sequence>
<protein>
    <recommendedName>
        <fullName evidence="10">Mannosyltransferase</fullName>
        <ecNumber evidence="10">2.4.1.-</ecNumber>
    </recommendedName>
</protein>
<evidence type="ECO:0000256" key="7">
    <source>
        <dbReference type="ARBA" id="ARBA00022824"/>
    </source>
</evidence>
<feature type="transmembrane region" description="Helical" evidence="10">
    <location>
        <begin position="437"/>
        <end position="455"/>
    </location>
</feature>
<evidence type="ECO:0000256" key="2">
    <source>
        <dbReference type="ARBA" id="ARBA00004922"/>
    </source>
</evidence>
<evidence type="ECO:0000256" key="10">
    <source>
        <dbReference type="RuleBase" id="RU363075"/>
    </source>
</evidence>
<evidence type="ECO:0000313" key="11">
    <source>
        <dbReference type="EMBL" id="KAK8154685.1"/>
    </source>
</evidence>
<feature type="transmembrane region" description="Helical" evidence="10">
    <location>
        <begin position="337"/>
        <end position="355"/>
    </location>
</feature>
<feature type="transmembrane region" description="Helical" evidence="10">
    <location>
        <begin position="231"/>
        <end position="253"/>
    </location>
</feature>
<evidence type="ECO:0000256" key="6">
    <source>
        <dbReference type="ARBA" id="ARBA00022692"/>
    </source>
</evidence>
<keyword evidence="7 10" id="KW-0256">Endoplasmic reticulum</keyword>
<dbReference type="Proteomes" id="UP001456524">
    <property type="component" value="Unassembled WGS sequence"/>
</dbReference>
<evidence type="ECO:0000256" key="5">
    <source>
        <dbReference type="ARBA" id="ARBA00022679"/>
    </source>
</evidence>
<dbReference type="PANTHER" id="PTHR22760">
    <property type="entry name" value="GLYCOSYLTRANSFERASE"/>
    <property type="match status" value="1"/>
</dbReference>
<proteinExistence type="inferred from homology"/>
<evidence type="ECO:0000256" key="3">
    <source>
        <dbReference type="ARBA" id="ARBA00007063"/>
    </source>
</evidence>
<keyword evidence="12" id="KW-1185">Reference proteome</keyword>
<dbReference type="PANTHER" id="PTHR22760:SF2">
    <property type="entry name" value="ALPHA-1,2-MANNOSYLTRANSFERASE ALG9"/>
    <property type="match status" value="1"/>
</dbReference>
<organism evidence="11 12">
    <name type="scientific">Phyllosticta citrichinensis</name>
    <dbReference type="NCBI Taxonomy" id="1130410"/>
    <lineage>
        <taxon>Eukaryota</taxon>
        <taxon>Fungi</taxon>
        <taxon>Dikarya</taxon>
        <taxon>Ascomycota</taxon>
        <taxon>Pezizomycotina</taxon>
        <taxon>Dothideomycetes</taxon>
        <taxon>Dothideomycetes incertae sedis</taxon>
        <taxon>Botryosphaeriales</taxon>
        <taxon>Phyllostictaceae</taxon>
        <taxon>Phyllosticta</taxon>
    </lineage>
</organism>
<keyword evidence="6 10" id="KW-0812">Transmembrane</keyword>
<feature type="transmembrane region" description="Helical" evidence="10">
    <location>
        <begin position="398"/>
        <end position="417"/>
    </location>
</feature>
<feature type="transmembrane region" description="Helical" evidence="10">
    <location>
        <begin position="273"/>
        <end position="295"/>
    </location>
</feature>
<feature type="transmembrane region" description="Helical" evidence="10">
    <location>
        <begin position="176"/>
        <end position="195"/>
    </location>
</feature>
<reference evidence="11 12" key="1">
    <citation type="journal article" date="2022" name="G3 (Bethesda)">
        <title>Enemy or ally: a genomic approach to elucidate the lifestyle of Phyllosticta citrichinaensis.</title>
        <authorList>
            <person name="Buijs V.A."/>
            <person name="Groenewald J.Z."/>
            <person name="Haridas S."/>
            <person name="LaButti K.M."/>
            <person name="Lipzen A."/>
            <person name="Martin F.M."/>
            <person name="Barry K."/>
            <person name="Grigoriev I.V."/>
            <person name="Crous P.W."/>
            <person name="Seidl M.F."/>
        </authorList>
    </citation>
    <scope>NUCLEOTIDE SEQUENCE [LARGE SCALE GENOMIC DNA]</scope>
    <source>
        <strain evidence="11 12">CBS 129764</strain>
    </source>
</reference>